<reference evidence="3" key="1">
    <citation type="submission" date="2023-07" db="EMBL/GenBank/DDBJ databases">
        <title>30 novel species of actinomycetes from the DSMZ collection.</title>
        <authorList>
            <person name="Nouioui I."/>
        </authorList>
    </citation>
    <scope>NUCLEOTIDE SEQUENCE [LARGE SCALE GENOMIC DNA]</scope>
    <source>
        <strain evidence="3">DSM 44918</strain>
    </source>
</reference>
<feature type="region of interest" description="Disordered" evidence="1">
    <location>
        <begin position="42"/>
        <end position="61"/>
    </location>
</feature>
<organism evidence="2 3">
    <name type="scientific">Streptomyces millisiae</name>
    <dbReference type="NCBI Taxonomy" id="3075542"/>
    <lineage>
        <taxon>Bacteria</taxon>
        <taxon>Bacillati</taxon>
        <taxon>Actinomycetota</taxon>
        <taxon>Actinomycetes</taxon>
        <taxon>Kitasatosporales</taxon>
        <taxon>Streptomycetaceae</taxon>
        <taxon>Streptomyces</taxon>
    </lineage>
</organism>
<gene>
    <name evidence="2" type="ORF">RNC47_37030</name>
</gene>
<feature type="non-terminal residue" evidence="2">
    <location>
        <position position="94"/>
    </location>
</feature>
<feature type="region of interest" description="Disordered" evidence="1">
    <location>
        <begin position="16"/>
        <end position="35"/>
    </location>
</feature>
<feature type="compositionally biased region" description="Low complexity" evidence="1">
    <location>
        <begin position="22"/>
        <end position="35"/>
    </location>
</feature>
<comment type="caution">
    <text evidence="2">The sequence shown here is derived from an EMBL/GenBank/DDBJ whole genome shotgun (WGS) entry which is preliminary data.</text>
</comment>
<proteinExistence type="predicted"/>
<sequence>MAVACLITASLTLLPLSRHDGTPAGTDPAGGTTAAVPVRAEECTDPEASLPPSTADGPGIAKIKERGKLIAGVDQNSYRWGYRNPYSGELEGFD</sequence>
<dbReference type="EMBL" id="JAVREM010000347">
    <property type="protein sequence ID" value="MDT0323913.1"/>
    <property type="molecule type" value="Genomic_DNA"/>
</dbReference>
<protein>
    <submittedName>
        <fullName evidence="2">Sugar-binding protein</fullName>
    </submittedName>
</protein>
<name>A0ABU2M314_9ACTN</name>
<evidence type="ECO:0000313" key="2">
    <source>
        <dbReference type="EMBL" id="MDT0323913.1"/>
    </source>
</evidence>
<keyword evidence="3" id="KW-1185">Reference proteome</keyword>
<dbReference type="Proteomes" id="UP001183420">
    <property type="component" value="Unassembled WGS sequence"/>
</dbReference>
<evidence type="ECO:0000256" key="1">
    <source>
        <dbReference type="SAM" id="MobiDB-lite"/>
    </source>
</evidence>
<dbReference type="Gene3D" id="3.40.190.10">
    <property type="entry name" value="Periplasmic binding protein-like II"/>
    <property type="match status" value="1"/>
</dbReference>
<accession>A0ABU2M314</accession>
<evidence type="ECO:0000313" key="3">
    <source>
        <dbReference type="Proteomes" id="UP001183420"/>
    </source>
</evidence>